<keyword evidence="3" id="KW-1185">Reference proteome</keyword>
<dbReference type="OrthoDB" id="8052806at2759"/>
<organism evidence="2 3">
    <name type="scientific">Nephila pilipes</name>
    <name type="common">Giant wood spider</name>
    <name type="synonym">Nephila maculata</name>
    <dbReference type="NCBI Taxonomy" id="299642"/>
    <lineage>
        <taxon>Eukaryota</taxon>
        <taxon>Metazoa</taxon>
        <taxon>Ecdysozoa</taxon>
        <taxon>Arthropoda</taxon>
        <taxon>Chelicerata</taxon>
        <taxon>Arachnida</taxon>
        <taxon>Araneae</taxon>
        <taxon>Araneomorphae</taxon>
        <taxon>Entelegynae</taxon>
        <taxon>Araneoidea</taxon>
        <taxon>Nephilidae</taxon>
        <taxon>Nephila</taxon>
    </lineage>
</organism>
<protein>
    <recommendedName>
        <fullName evidence="1">DUF5641 domain-containing protein</fullName>
    </recommendedName>
</protein>
<dbReference type="Proteomes" id="UP000887013">
    <property type="component" value="Unassembled WGS sequence"/>
</dbReference>
<reference evidence="2" key="1">
    <citation type="submission" date="2020-08" db="EMBL/GenBank/DDBJ databases">
        <title>Multicomponent nature underlies the extraordinary mechanical properties of spider dragline silk.</title>
        <authorList>
            <person name="Kono N."/>
            <person name="Nakamura H."/>
            <person name="Mori M."/>
            <person name="Yoshida Y."/>
            <person name="Ohtoshi R."/>
            <person name="Malay A.D."/>
            <person name="Moran D.A.P."/>
            <person name="Tomita M."/>
            <person name="Numata K."/>
            <person name="Arakawa K."/>
        </authorList>
    </citation>
    <scope>NUCLEOTIDE SEQUENCE</scope>
</reference>
<dbReference type="InterPro" id="IPR040676">
    <property type="entry name" value="DUF5641"/>
</dbReference>
<evidence type="ECO:0000313" key="2">
    <source>
        <dbReference type="EMBL" id="GFT53137.1"/>
    </source>
</evidence>
<proteinExistence type="predicted"/>
<feature type="domain" description="DUF5641" evidence="1">
    <location>
        <begin position="141"/>
        <end position="234"/>
    </location>
</feature>
<dbReference type="PANTHER" id="PTHR47331">
    <property type="entry name" value="PHD-TYPE DOMAIN-CONTAINING PROTEIN"/>
    <property type="match status" value="1"/>
</dbReference>
<name>A0A8X6P618_NEPPI</name>
<sequence length="238" mass="27022">MKQKYWIVGAKTAIRKEVKRCVTCARFSSEFSKQIMADLPAARVNPGRAFLKGGMDFAGPFLITPRRGRGVKAIKMHILSQEEFSTSLTEIEAVLLSPPLVAASDDPNDFSFITPGHFLIGSELKSVPEPDYTSEKIPIRERWKLVAQISQSFWKSWSKDYLTQLQVRNKWKVPSAELSVNDLVLIKDDNLSPLKWKMARVIHTYKGTDDIIRAVNLKTVSGEMKRPIHKLIRLPVKD</sequence>
<dbReference type="EMBL" id="BMAW01112552">
    <property type="protein sequence ID" value="GFT53137.1"/>
    <property type="molecule type" value="Genomic_DNA"/>
</dbReference>
<dbReference type="AlphaFoldDB" id="A0A8X6P618"/>
<dbReference type="Pfam" id="PF18701">
    <property type="entry name" value="DUF5641"/>
    <property type="match status" value="1"/>
</dbReference>
<gene>
    <name evidence="2" type="primary">X975_00963</name>
    <name evidence="2" type="ORF">NPIL_423771</name>
</gene>
<comment type="caution">
    <text evidence="2">The sequence shown here is derived from an EMBL/GenBank/DDBJ whole genome shotgun (WGS) entry which is preliminary data.</text>
</comment>
<accession>A0A8X6P618</accession>
<evidence type="ECO:0000313" key="3">
    <source>
        <dbReference type="Proteomes" id="UP000887013"/>
    </source>
</evidence>
<dbReference type="PANTHER" id="PTHR47331:SF1">
    <property type="entry name" value="GAG-LIKE PROTEIN"/>
    <property type="match status" value="1"/>
</dbReference>
<evidence type="ECO:0000259" key="1">
    <source>
        <dbReference type="Pfam" id="PF18701"/>
    </source>
</evidence>